<accession>A0A4C1UV04</accession>
<proteinExistence type="predicted"/>
<evidence type="ECO:0000313" key="3">
    <source>
        <dbReference type="Proteomes" id="UP000299102"/>
    </source>
</evidence>
<evidence type="ECO:0000313" key="2">
    <source>
        <dbReference type="EMBL" id="GBP30311.1"/>
    </source>
</evidence>
<dbReference type="Proteomes" id="UP000299102">
    <property type="component" value="Unassembled WGS sequence"/>
</dbReference>
<dbReference type="STRING" id="151549.A0A4C1UV04"/>
<feature type="region of interest" description="Disordered" evidence="1">
    <location>
        <begin position="242"/>
        <end position="286"/>
    </location>
</feature>
<feature type="compositionally biased region" description="Polar residues" evidence="1">
    <location>
        <begin position="267"/>
        <end position="278"/>
    </location>
</feature>
<dbReference type="SUPFAM" id="SSF81296">
    <property type="entry name" value="E set domains"/>
    <property type="match status" value="1"/>
</dbReference>
<dbReference type="InterPro" id="IPR014752">
    <property type="entry name" value="Arrestin-like_C"/>
</dbReference>
<dbReference type="InterPro" id="IPR014756">
    <property type="entry name" value="Ig_E-set"/>
</dbReference>
<dbReference type="AlphaFoldDB" id="A0A4C1UV04"/>
<evidence type="ECO:0000256" key="1">
    <source>
        <dbReference type="SAM" id="MobiDB-lite"/>
    </source>
</evidence>
<name>A0A4C1UV04_EUMVA</name>
<reference evidence="2 3" key="1">
    <citation type="journal article" date="2019" name="Commun. Biol.">
        <title>The bagworm genome reveals a unique fibroin gene that provides high tensile strength.</title>
        <authorList>
            <person name="Kono N."/>
            <person name="Nakamura H."/>
            <person name="Ohtoshi R."/>
            <person name="Tomita M."/>
            <person name="Numata K."/>
            <person name="Arakawa K."/>
        </authorList>
    </citation>
    <scope>NUCLEOTIDE SEQUENCE [LARGE SCALE GENOMIC DNA]</scope>
</reference>
<organism evidence="2 3">
    <name type="scientific">Eumeta variegata</name>
    <name type="common">Bagworm moth</name>
    <name type="synonym">Eumeta japonica</name>
    <dbReference type="NCBI Taxonomy" id="151549"/>
    <lineage>
        <taxon>Eukaryota</taxon>
        <taxon>Metazoa</taxon>
        <taxon>Ecdysozoa</taxon>
        <taxon>Arthropoda</taxon>
        <taxon>Hexapoda</taxon>
        <taxon>Insecta</taxon>
        <taxon>Pterygota</taxon>
        <taxon>Neoptera</taxon>
        <taxon>Endopterygota</taxon>
        <taxon>Lepidoptera</taxon>
        <taxon>Glossata</taxon>
        <taxon>Ditrysia</taxon>
        <taxon>Tineoidea</taxon>
        <taxon>Psychidae</taxon>
        <taxon>Oiketicinae</taxon>
        <taxon>Eumeta</taxon>
    </lineage>
</organism>
<protein>
    <recommendedName>
        <fullName evidence="4">Arrestin C-terminal-like domain-containing protein</fullName>
    </recommendedName>
</protein>
<evidence type="ECO:0008006" key="4">
    <source>
        <dbReference type="Google" id="ProtNLM"/>
    </source>
</evidence>
<keyword evidence="3" id="KW-1185">Reference proteome</keyword>
<dbReference type="OrthoDB" id="7785529at2759"/>
<comment type="caution">
    <text evidence="2">The sequence shown here is derived from an EMBL/GenBank/DDBJ whole genome shotgun (WGS) entry which is preliminary data.</text>
</comment>
<dbReference type="Gene3D" id="2.60.40.640">
    <property type="match status" value="1"/>
</dbReference>
<dbReference type="EMBL" id="BGZK01000231">
    <property type="protein sequence ID" value="GBP30311.1"/>
    <property type="molecule type" value="Genomic_DNA"/>
</dbReference>
<gene>
    <name evidence="2" type="ORF">EVAR_27925_1</name>
</gene>
<sequence length="286" mass="31094">MRKGPVHAFSTKNWIIEIEIPSIPVYNVEACRFIDIAYEFKVTIVPDGCHLDSTDSKRIVLGTVPLIDFDNNSSNPLQEQIPDVQATEKKSIFQFQAQNNTNENDSYSLQNLPHLSTKAPYPCAGPVNPGAIPTYPDANLRYPCANLPYPTTSTSHIDANSLNSKSHQPHPIVIPYPPTNLPYPSSSSDATMNLPYHAAIPPYPVTDSPYPNPNPGLGFRVQGIAQNSRVPSLPVTNVVVAPSAPVPSTPEPSTADGNKKPVGSGYAQGNDNTSNDNYPYNPEFKN</sequence>